<comment type="caution">
    <text evidence="2">The sequence shown here is derived from an EMBL/GenBank/DDBJ whole genome shotgun (WGS) entry which is preliminary data.</text>
</comment>
<evidence type="ECO:0000313" key="3">
    <source>
        <dbReference type="Proteomes" id="UP000218231"/>
    </source>
</evidence>
<proteinExistence type="predicted"/>
<reference evidence="2 3" key="1">
    <citation type="journal article" date="2017" name="Curr. Biol.">
        <title>Genome architecture and evolution of a unichromosomal asexual nematode.</title>
        <authorList>
            <person name="Fradin H."/>
            <person name="Zegar C."/>
            <person name="Gutwein M."/>
            <person name="Lucas J."/>
            <person name="Kovtun M."/>
            <person name="Corcoran D."/>
            <person name="Baugh L.R."/>
            <person name="Kiontke K."/>
            <person name="Gunsalus K."/>
            <person name="Fitch D.H."/>
            <person name="Piano F."/>
        </authorList>
    </citation>
    <scope>NUCLEOTIDE SEQUENCE [LARGE SCALE GENOMIC DNA]</scope>
    <source>
        <strain evidence="2">PF1309</strain>
    </source>
</reference>
<feature type="signal peptide" evidence="1">
    <location>
        <begin position="1"/>
        <end position="19"/>
    </location>
</feature>
<keyword evidence="3" id="KW-1185">Reference proteome</keyword>
<evidence type="ECO:0000256" key="1">
    <source>
        <dbReference type="SAM" id="SignalP"/>
    </source>
</evidence>
<feature type="chain" id="PRO_5013127366" description="C6 domain-containing protein" evidence="1">
    <location>
        <begin position="20"/>
        <end position="131"/>
    </location>
</feature>
<keyword evidence="1" id="KW-0732">Signal</keyword>
<dbReference type="EMBL" id="LIAE01010390">
    <property type="protein sequence ID" value="PAV62005.1"/>
    <property type="molecule type" value="Genomic_DNA"/>
</dbReference>
<evidence type="ECO:0008006" key="4">
    <source>
        <dbReference type="Google" id="ProtNLM"/>
    </source>
</evidence>
<gene>
    <name evidence="2" type="ORF">WR25_00572</name>
</gene>
<dbReference type="AlphaFoldDB" id="A0A2A2JJZ7"/>
<name>A0A2A2JJZ7_9BILA</name>
<evidence type="ECO:0000313" key="2">
    <source>
        <dbReference type="EMBL" id="PAV62005.1"/>
    </source>
</evidence>
<accession>A0A2A2JJZ7</accession>
<protein>
    <recommendedName>
        <fullName evidence="4">C6 domain-containing protein</fullName>
    </recommendedName>
</protein>
<sequence>MNSLLVVQLLALSVTIVSPCARTDPGVTTACACNQNGPEIGATNAATGAGPFDPAAPVAAVGADGICRISYNCVGDDANIDLNNGIVTIDDVDGAGAEEVELECNANTRMWQYQEGNGPVVIVNLISCLVA</sequence>
<dbReference type="Proteomes" id="UP000218231">
    <property type="component" value="Unassembled WGS sequence"/>
</dbReference>
<organism evidence="2 3">
    <name type="scientific">Diploscapter pachys</name>
    <dbReference type="NCBI Taxonomy" id="2018661"/>
    <lineage>
        <taxon>Eukaryota</taxon>
        <taxon>Metazoa</taxon>
        <taxon>Ecdysozoa</taxon>
        <taxon>Nematoda</taxon>
        <taxon>Chromadorea</taxon>
        <taxon>Rhabditida</taxon>
        <taxon>Rhabditina</taxon>
        <taxon>Rhabditomorpha</taxon>
        <taxon>Rhabditoidea</taxon>
        <taxon>Rhabditidae</taxon>
        <taxon>Diploscapter</taxon>
    </lineage>
</organism>